<name>A0A4V2S0P9_9ACTN</name>
<organism evidence="1 2">
    <name type="scientific">Kribbella steppae</name>
    <dbReference type="NCBI Taxonomy" id="2512223"/>
    <lineage>
        <taxon>Bacteria</taxon>
        <taxon>Bacillati</taxon>
        <taxon>Actinomycetota</taxon>
        <taxon>Actinomycetes</taxon>
        <taxon>Propionibacteriales</taxon>
        <taxon>Kribbellaceae</taxon>
        <taxon>Kribbella</taxon>
    </lineage>
</organism>
<sequence>MGGSGLLLLAEAGAGFSVAAVPFLSFPSVPVLTIASIAFLPVPPLPVFAVPPRPVIPVAAVRSARLRNKLTSRHLP</sequence>
<evidence type="ECO:0000313" key="1">
    <source>
        <dbReference type="EMBL" id="TCO33530.1"/>
    </source>
</evidence>
<proteinExistence type="predicted"/>
<keyword evidence="2" id="KW-1185">Reference proteome</keyword>
<protein>
    <submittedName>
        <fullName evidence="1">Uncharacterized protein</fullName>
    </submittedName>
</protein>
<dbReference type="AlphaFoldDB" id="A0A4V2S0P9"/>
<reference evidence="1 2" key="1">
    <citation type="journal article" date="2015" name="Stand. Genomic Sci.">
        <title>Genomic Encyclopedia of Bacterial and Archaeal Type Strains, Phase III: the genomes of soil and plant-associated and newly described type strains.</title>
        <authorList>
            <person name="Whitman W.B."/>
            <person name="Woyke T."/>
            <person name="Klenk H.P."/>
            <person name="Zhou Y."/>
            <person name="Lilburn T.G."/>
            <person name="Beck B.J."/>
            <person name="De Vos P."/>
            <person name="Vandamme P."/>
            <person name="Eisen J.A."/>
            <person name="Garrity G."/>
            <person name="Hugenholtz P."/>
            <person name="Kyrpides N.C."/>
        </authorList>
    </citation>
    <scope>NUCLEOTIDE SEQUENCE [LARGE SCALE GENOMIC DNA]</scope>
    <source>
        <strain evidence="1 2">VKM Ac-2572</strain>
    </source>
</reference>
<gene>
    <name evidence="1" type="ORF">EV652_103532</name>
</gene>
<dbReference type="EMBL" id="SLWN01000003">
    <property type="protein sequence ID" value="TCO33530.1"/>
    <property type="molecule type" value="Genomic_DNA"/>
</dbReference>
<accession>A0A4V2S0P9</accession>
<evidence type="ECO:0000313" key="2">
    <source>
        <dbReference type="Proteomes" id="UP000294508"/>
    </source>
</evidence>
<dbReference type="Proteomes" id="UP000294508">
    <property type="component" value="Unassembled WGS sequence"/>
</dbReference>
<comment type="caution">
    <text evidence="1">The sequence shown here is derived from an EMBL/GenBank/DDBJ whole genome shotgun (WGS) entry which is preliminary data.</text>
</comment>